<keyword evidence="3" id="KW-0804">Transcription</keyword>
<dbReference type="AlphaFoldDB" id="A0A346AXU8"/>
<dbReference type="KEGG" id="meg:DKB62_03425"/>
<evidence type="ECO:0000256" key="3">
    <source>
        <dbReference type="ARBA" id="ARBA00023163"/>
    </source>
</evidence>
<dbReference type="InterPro" id="IPR013196">
    <property type="entry name" value="HTH_11"/>
</dbReference>
<dbReference type="Pfam" id="PF00359">
    <property type="entry name" value="PTS_EIIA_2"/>
    <property type="match status" value="1"/>
</dbReference>
<keyword evidence="2" id="KW-0805">Transcription regulation</keyword>
<dbReference type="InterPro" id="IPR016152">
    <property type="entry name" value="PTrfase/Anion_transptr"/>
</dbReference>
<accession>A0A346AXU8</accession>
<gene>
    <name evidence="6" type="ORF">DKB62_03425</name>
</gene>
<dbReference type="SUPFAM" id="SSF55804">
    <property type="entry name" value="Phoshotransferase/anion transport protein"/>
    <property type="match status" value="1"/>
</dbReference>
<name>A0A346AXU8_9FIRM</name>
<dbReference type="SUPFAM" id="SSF63520">
    <property type="entry name" value="PTS-regulatory domain, PRD"/>
    <property type="match status" value="2"/>
</dbReference>
<dbReference type="Pfam" id="PF00874">
    <property type="entry name" value="PRD"/>
    <property type="match status" value="2"/>
</dbReference>
<feature type="domain" description="PRD" evidence="5">
    <location>
        <begin position="213"/>
        <end position="320"/>
    </location>
</feature>
<dbReference type="PANTHER" id="PTHR30185">
    <property type="entry name" value="CRYPTIC BETA-GLUCOSIDE BGL OPERON ANTITERMINATOR"/>
    <property type="match status" value="1"/>
</dbReference>
<sequence>MRYPTRFPSRRGGDTTEFTLRIQQILSILLRHQDFLHEQQIADELAISKRTVQRELDYITTIIAPYQLTLKRKKGAGLLLTGTPQARQRLADDLNASDRSDWSDKKERRRYLLFELLRDRTPKKLYHYSRLLGVSESTAASDLEALGPWLRKNNLSILKKPGFGVILNGTEQNYREAMRRFISETAPVDKLKEITDPHAALAKAVMNVTDNGIYRLLNSRTIQRIDALLGEMNEPKLRQFTDSAYIGLIIHIAISVERMQQGNVPSDEQFLPLEEDGEDLRLARRILQAIEEEFHLHMPELELSYLLLHIKGANIHYTNVPDETVPTDLNGKKLINLIDAMIDAFDSRQAYMLRCDEEFIRGLFVHLQPAIVRLTNHLNIINPLLDDIKEEYADTFQKSIRAARVLEKGIGAAVSEEEIGYLTIHFGAALERMKGKTAFTRKVSVGIVCASGFGVARLMMTRLRNKLSAAVSLKTYGKGDLTPEVIKATDFFVSSLPLNRPDIDAVRISPLITQSDMSRIQCKIEEYAHIRKQVHREEGEKQPDEFVQELAETHKSAEEIAHILKGYAMYTADASLPFDQAVAWLCGQVAESESQSRQLYEDIMKRERLSSQIFPDQGFALLHCRTCAVSHAAFYTCMPSESSFSDPYFQGVGMILLMAMPAAGPTRLYTDLLGFISSSLVIDDSFNEAVLSRSEGLIRSELQRILKLYFNTLLIKLT</sequence>
<dbReference type="SUPFAM" id="SSF46785">
    <property type="entry name" value="Winged helix' DNA-binding domain"/>
    <property type="match status" value="1"/>
</dbReference>
<evidence type="ECO:0000313" key="7">
    <source>
        <dbReference type="Proteomes" id="UP000254337"/>
    </source>
</evidence>
<dbReference type="InterPro" id="IPR002178">
    <property type="entry name" value="PTS_EIIA_type-2_dom"/>
</dbReference>
<keyword evidence="7" id="KW-1185">Reference proteome</keyword>
<dbReference type="GO" id="GO:0006355">
    <property type="term" value="P:regulation of DNA-templated transcription"/>
    <property type="evidence" value="ECO:0007669"/>
    <property type="project" value="InterPro"/>
</dbReference>
<proteinExistence type="predicted"/>
<dbReference type="Gene3D" id="1.10.1790.10">
    <property type="entry name" value="PRD domain"/>
    <property type="match status" value="2"/>
</dbReference>
<evidence type="ECO:0000256" key="1">
    <source>
        <dbReference type="ARBA" id="ARBA00022737"/>
    </source>
</evidence>
<dbReference type="PROSITE" id="PS51372">
    <property type="entry name" value="PRD_2"/>
    <property type="match status" value="2"/>
</dbReference>
<dbReference type="InterPro" id="IPR011608">
    <property type="entry name" value="PRD"/>
</dbReference>
<dbReference type="InterPro" id="IPR036634">
    <property type="entry name" value="PRD_sf"/>
</dbReference>
<dbReference type="OrthoDB" id="1624805at2"/>
<dbReference type="Pfam" id="PF08279">
    <property type="entry name" value="HTH_11"/>
    <property type="match status" value="1"/>
</dbReference>
<dbReference type="Gene3D" id="1.10.10.10">
    <property type="entry name" value="Winged helix-like DNA-binding domain superfamily/Winged helix DNA-binding domain"/>
    <property type="match status" value="1"/>
</dbReference>
<dbReference type="GO" id="GO:0009401">
    <property type="term" value="P:phosphoenolpyruvate-dependent sugar phosphotransferase system"/>
    <property type="evidence" value="ECO:0007669"/>
    <property type="project" value="InterPro"/>
</dbReference>
<organism evidence="6 7">
    <name type="scientific">Megasphaera stantonii</name>
    <dbReference type="NCBI Taxonomy" id="2144175"/>
    <lineage>
        <taxon>Bacteria</taxon>
        <taxon>Bacillati</taxon>
        <taxon>Bacillota</taxon>
        <taxon>Negativicutes</taxon>
        <taxon>Veillonellales</taxon>
        <taxon>Veillonellaceae</taxon>
        <taxon>Megasphaera</taxon>
    </lineage>
</organism>
<dbReference type="Proteomes" id="UP000254337">
    <property type="component" value="Chromosome"/>
</dbReference>
<dbReference type="PROSITE" id="PS51099">
    <property type="entry name" value="PTS_EIIB_TYPE_2"/>
    <property type="match status" value="1"/>
</dbReference>
<dbReference type="InterPro" id="IPR013011">
    <property type="entry name" value="PTS_EIIB_2"/>
</dbReference>
<dbReference type="Gene3D" id="3.40.930.10">
    <property type="entry name" value="Mannitol-specific EII, Chain A"/>
    <property type="match status" value="1"/>
</dbReference>
<feature type="domain" description="PTS EIIB type-2" evidence="4">
    <location>
        <begin position="443"/>
        <end position="532"/>
    </location>
</feature>
<protein>
    <submittedName>
        <fullName evidence="6">PRD domain-containing protein</fullName>
    </submittedName>
</protein>
<evidence type="ECO:0000256" key="2">
    <source>
        <dbReference type="ARBA" id="ARBA00023015"/>
    </source>
</evidence>
<evidence type="ECO:0000259" key="5">
    <source>
        <dbReference type="PROSITE" id="PS51372"/>
    </source>
</evidence>
<evidence type="ECO:0000259" key="4">
    <source>
        <dbReference type="PROSITE" id="PS51099"/>
    </source>
</evidence>
<dbReference type="InterPro" id="IPR036390">
    <property type="entry name" value="WH_DNA-bd_sf"/>
</dbReference>
<dbReference type="GO" id="GO:0008982">
    <property type="term" value="F:protein-N(PI)-phosphohistidine-sugar phosphotransferase activity"/>
    <property type="evidence" value="ECO:0007669"/>
    <property type="project" value="InterPro"/>
</dbReference>
<dbReference type="Gene3D" id="3.40.50.2300">
    <property type="match status" value="1"/>
</dbReference>
<dbReference type="EMBL" id="CP029462">
    <property type="protein sequence ID" value="AXL20691.1"/>
    <property type="molecule type" value="Genomic_DNA"/>
</dbReference>
<keyword evidence="1" id="KW-0677">Repeat</keyword>
<dbReference type="InterPro" id="IPR050661">
    <property type="entry name" value="BglG_antiterminators"/>
</dbReference>
<dbReference type="InterPro" id="IPR036388">
    <property type="entry name" value="WH-like_DNA-bd_sf"/>
</dbReference>
<dbReference type="CDD" id="cd05568">
    <property type="entry name" value="PTS_IIB_bgl_like"/>
    <property type="match status" value="1"/>
</dbReference>
<dbReference type="PANTHER" id="PTHR30185:SF18">
    <property type="entry name" value="TRANSCRIPTIONAL REGULATOR MTLR"/>
    <property type="match status" value="1"/>
</dbReference>
<reference evidence="6 7" key="1">
    <citation type="submission" date="2018-05" db="EMBL/GenBank/DDBJ databases">
        <title>Complete genome sequence of Megasphaera sp. AJH120T, isolated from the ceca of a chicken.</title>
        <authorList>
            <person name="Maki J."/>
            <person name="Looft T."/>
        </authorList>
    </citation>
    <scope>NUCLEOTIDE SEQUENCE [LARGE SCALE GENOMIC DNA]</scope>
    <source>
        <strain evidence="6 7">AJH120</strain>
    </source>
</reference>
<feature type="domain" description="PRD" evidence="5">
    <location>
        <begin position="329"/>
        <end position="436"/>
    </location>
</feature>
<evidence type="ECO:0000313" key="6">
    <source>
        <dbReference type="EMBL" id="AXL20691.1"/>
    </source>
</evidence>